<gene>
    <name evidence="3" type="ORF">F9B74_02025</name>
</gene>
<reference evidence="3 4" key="1">
    <citation type="submission" date="2020-02" db="EMBL/GenBank/DDBJ databases">
        <title>Pelistega sp. NLN82 were isolated from wild rodents of the Hainan Island.</title>
        <authorList>
            <person name="Niu N."/>
            <person name="Zhou J."/>
        </authorList>
    </citation>
    <scope>NUCLEOTIDE SEQUENCE [LARGE SCALE GENOMIC DNA]</scope>
    <source>
        <strain evidence="3 4">NLN82</strain>
    </source>
</reference>
<organism evidence="3 4">
    <name type="scientific">Pelistega ratti</name>
    <dbReference type="NCBI Taxonomy" id="2652177"/>
    <lineage>
        <taxon>Bacteria</taxon>
        <taxon>Pseudomonadati</taxon>
        <taxon>Pseudomonadota</taxon>
        <taxon>Betaproteobacteria</taxon>
        <taxon>Burkholderiales</taxon>
        <taxon>Alcaligenaceae</taxon>
        <taxon>Pelistega</taxon>
    </lineage>
</organism>
<evidence type="ECO:0000259" key="2">
    <source>
        <dbReference type="Pfam" id="PF22599"/>
    </source>
</evidence>
<dbReference type="PROSITE" id="PS51257">
    <property type="entry name" value="PROKAR_LIPOPROTEIN"/>
    <property type="match status" value="1"/>
</dbReference>
<dbReference type="Proteomes" id="UP000477651">
    <property type="component" value="Unassembled WGS sequence"/>
</dbReference>
<accession>A0A6L9Y4I6</accession>
<proteinExistence type="predicted"/>
<comment type="caution">
    <text evidence="3">The sequence shown here is derived from an EMBL/GenBank/DDBJ whole genome shotgun (WGS) entry which is preliminary data.</text>
</comment>
<name>A0A6L9Y4I6_9BURK</name>
<dbReference type="AlphaFoldDB" id="A0A6L9Y4I6"/>
<dbReference type="EMBL" id="JAAGYR010000003">
    <property type="protein sequence ID" value="NEN75105.1"/>
    <property type="molecule type" value="Genomic_DNA"/>
</dbReference>
<evidence type="ECO:0000313" key="3">
    <source>
        <dbReference type="EMBL" id="NEN75105.1"/>
    </source>
</evidence>
<feature type="compositionally biased region" description="Polar residues" evidence="1">
    <location>
        <begin position="33"/>
        <end position="42"/>
    </location>
</feature>
<dbReference type="InterPro" id="IPR054384">
    <property type="entry name" value="SecDF_P1_head"/>
</dbReference>
<feature type="domain" description="SecDF P1 head subdomain" evidence="2">
    <location>
        <begin position="83"/>
        <end position="160"/>
    </location>
</feature>
<protein>
    <recommendedName>
        <fullName evidence="2">SecDF P1 head subdomain domain-containing protein</fullName>
    </recommendedName>
</protein>
<dbReference type="RefSeq" id="WP_163763856.1">
    <property type="nucleotide sequence ID" value="NZ_JAAGYR010000003.1"/>
</dbReference>
<evidence type="ECO:0000256" key="1">
    <source>
        <dbReference type="SAM" id="MobiDB-lite"/>
    </source>
</evidence>
<dbReference type="Gene3D" id="3.30.1360.200">
    <property type="match status" value="1"/>
</dbReference>
<keyword evidence="4" id="KW-1185">Reference proteome</keyword>
<feature type="region of interest" description="Disordered" evidence="1">
    <location>
        <begin position="33"/>
        <end position="57"/>
    </location>
</feature>
<dbReference type="Pfam" id="PF22599">
    <property type="entry name" value="SecDF_P1_head"/>
    <property type="match status" value="1"/>
</dbReference>
<sequence length="185" mass="20023">MMRFNRLLIGLGLATTLVGCQAIDRLMGITPSTPSSLPSNIPSAPPPDLPTKPATTATSTKVKSSLVIYVGSTNPISGYTQVQQKGRTVYVDPRQTLLYSDLSNAIAVVDENNRPYVDLAFSPAGTKKLAQLTGRNIGKNLIVTFKNELISIMNIDAQNTRNILHVPMQSVSDAQTLERRILDGE</sequence>
<evidence type="ECO:0000313" key="4">
    <source>
        <dbReference type="Proteomes" id="UP000477651"/>
    </source>
</evidence>